<protein>
    <submittedName>
        <fullName evidence="8">MFS transporter</fullName>
    </submittedName>
</protein>
<keyword evidence="9" id="KW-1185">Reference proteome</keyword>
<evidence type="ECO:0000259" key="7">
    <source>
        <dbReference type="PROSITE" id="PS50850"/>
    </source>
</evidence>
<feature type="transmembrane region" description="Helical" evidence="6">
    <location>
        <begin position="108"/>
        <end position="129"/>
    </location>
</feature>
<feature type="transmembrane region" description="Helical" evidence="6">
    <location>
        <begin position="149"/>
        <end position="169"/>
    </location>
</feature>
<feature type="transmembrane region" description="Helical" evidence="6">
    <location>
        <begin position="251"/>
        <end position="274"/>
    </location>
</feature>
<dbReference type="InterPro" id="IPR036259">
    <property type="entry name" value="MFS_trans_sf"/>
</dbReference>
<evidence type="ECO:0000313" key="8">
    <source>
        <dbReference type="EMBL" id="RVU46060.1"/>
    </source>
</evidence>
<feature type="transmembrane region" description="Helical" evidence="6">
    <location>
        <begin position="82"/>
        <end position="102"/>
    </location>
</feature>
<name>A0A437RH17_9BURK</name>
<dbReference type="GO" id="GO:0005886">
    <property type="term" value="C:plasma membrane"/>
    <property type="evidence" value="ECO:0007669"/>
    <property type="project" value="UniProtKB-SubCell"/>
</dbReference>
<dbReference type="OrthoDB" id="4822895at2"/>
<organism evidence="8 9">
    <name type="scientific">Rubrivivax rivuli</name>
    <dbReference type="NCBI Taxonomy" id="1862385"/>
    <lineage>
        <taxon>Bacteria</taxon>
        <taxon>Pseudomonadati</taxon>
        <taxon>Pseudomonadota</taxon>
        <taxon>Betaproteobacteria</taxon>
        <taxon>Burkholderiales</taxon>
        <taxon>Sphaerotilaceae</taxon>
        <taxon>Rubrivivax</taxon>
    </lineage>
</organism>
<dbReference type="PROSITE" id="PS50850">
    <property type="entry name" value="MFS"/>
    <property type="match status" value="1"/>
</dbReference>
<evidence type="ECO:0000256" key="2">
    <source>
        <dbReference type="ARBA" id="ARBA00022475"/>
    </source>
</evidence>
<dbReference type="Gene3D" id="1.20.1250.20">
    <property type="entry name" value="MFS general substrate transporter like domains"/>
    <property type="match status" value="1"/>
</dbReference>
<evidence type="ECO:0000256" key="6">
    <source>
        <dbReference type="SAM" id="Phobius"/>
    </source>
</evidence>
<reference evidence="8 9" key="1">
    <citation type="submission" date="2019-01" db="EMBL/GenBank/DDBJ databases">
        <authorList>
            <person name="Chen W.-M."/>
        </authorList>
    </citation>
    <scope>NUCLEOTIDE SEQUENCE [LARGE SCALE GENOMIC DNA]</scope>
    <source>
        <strain evidence="8 9">KYPY4</strain>
    </source>
</reference>
<evidence type="ECO:0000256" key="3">
    <source>
        <dbReference type="ARBA" id="ARBA00022692"/>
    </source>
</evidence>
<dbReference type="PANTHER" id="PTHR43124">
    <property type="entry name" value="PURINE EFFLUX PUMP PBUE"/>
    <property type="match status" value="1"/>
</dbReference>
<dbReference type="PANTHER" id="PTHR43124:SF3">
    <property type="entry name" value="CHLORAMPHENICOL EFFLUX PUMP RV0191"/>
    <property type="match status" value="1"/>
</dbReference>
<proteinExistence type="predicted"/>
<dbReference type="InterPro" id="IPR020846">
    <property type="entry name" value="MFS_dom"/>
</dbReference>
<keyword evidence="2" id="KW-1003">Cell membrane</keyword>
<dbReference type="EMBL" id="SACR01000003">
    <property type="protein sequence ID" value="RVU46060.1"/>
    <property type="molecule type" value="Genomic_DNA"/>
</dbReference>
<gene>
    <name evidence="8" type="ORF">EOE66_09300</name>
</gene>
<feature type="transmembrane region" description="Helical" evidence="6">
    <location>
        <begin position="369"/>
        <end position="389"/>
    </location>
</feature>
<evidence type="ECO:0000256" key="4">
    <source>
        <dbReference type="ARBA" id="ARBA00022989"/>
    </source>
</evidence>
<feature type="domain" description="Major facilitator superfamily (MFS) profile" evidence="7">
    <location>
        <begin position="177"/>
        <end position="398"/>
    </location>
</feature>
<evidence type="ECO:0000313" key="9">
    <source>
        <dbReference type="Proteomes" id="UP000285575"/>
    </source>
</evidence>
<dbReference type="SUPFAM" id="SSF103473">
    <property type="entry name" value="MFS general substrate transporter"/>
    <property type="match status" value="1"/>
</dbReference>
<accession>A0A437RH17</accession>
<dbReference type="Pfam" id="PF07690">
    <property type="entry name" value="MFS_1"/>
    <property type="match status" value="2"/>
</dbReference>
<dbReference type="InterPro" id="IPR050189">
    <property type="entry name" value="MFS_Efflux_Transporters"/>
</dbReference>
<comment type="subcellular location">
    <subcellularLocation>
        <location evidence="1">Cell membrane</location>
        <topology evidence="1">Multi-pass membrane protein</topology>
    </subcellularLocation>
</comment>
<evidence type="ECO:0000256" key="5">
    <source>
        <dbReference type="ARBA" id="ARBA00023136"/>
    </source>
</evidence>
<comment type="caution">
    <text evidence="8">The sequence shown here is derived from an EMBL/GenBank/DDBJ whole genome shotgun (WGS) entry which is preliminary data.</text>
</comment>
<keyword evidence="3 6" id="KW-0812">Transmembrane</keyword>
<dbReference type="GO" id="GO:0022857">
    <property type="term" value="F:transmembrane transporter activity"/>
    <property type="evidence" value="ECO:0007669"/>
    <property type="project" value="InterPro"/>
</dbReference>
<dbReference type="AlphaFoldDB" id="A0A437RH17"/>
<keyword evidence="5 6" id="KW-0472">Membrane</keyword>
<dbReference type="RefSeq" id="WP_128228428.1">
    <property type="nucleotide sequence ID" value="NZ_SACR01000003.1"/>
</dbReference>
<evidence type="ECO:0000256" key="1">
    <source>
        <dbReference type="ARBA" id="ARBA00004651"/>
    </source>
</evidence>
<keyword evidence="4 6" id="KW-1133">Transmembrane helix</keyword>
<feature type="transmembrane region" description="Helical" evidence="6">
    <location>
        <begin position="175"/>
        <end position="195"/>
    </location>
</feature>
<feature type="transmembrane region" description="Helical" evidence="6">
    <location>
        <begin position="224"/>
        <end position="245"/>
    </location>
</feature>
<dbReference type="InterPro" id="IPR011701">
    <property type="entry name" value="MFS"/>
</dbReference>
<sequence>MPEPHAQRSAGSAPVLAALIAGQLGMHSAMAGLRLAAPLQTLSQGYSAWSVGLLLALFAAAAVFTALHAGRLADRHGYHRPVAWAVGLTLLGCLLALLSTWVSGPLQFALLCGGALFTGGGTNVGMLTIQRTGGVAARDNVERVRVFSWLGIAPSFSNVLGPVLTGFVIDAWGYRAAYAVLLLMPLVSIASARLVPRLAPAGTAAAVAGRRAWDILKAPGMKRLLVVNWLLATCWDVHTFAVPVLGHERGFSASTIGLILGTFTLAVTGIRLLIPFMAHRLSERTVLRSAMVAAGFVFVLYPFAPNPLVMGALAVLLGISLGSVQPMVMSMLHHITPDNRHGEALAFRSMAINASSTLMPLAFGAAGALVGAGALFWVVGGAVGAGSWLTRRMAPVPG</sequence>
<feature type="transmembrane region" description="Helical" evidence="6">
    <location>
        <begin position="46"/>
        <end position="70"/>
    </location>
</feature>
<dbReference type="Proteomes" id="UP000285575">
    <property type="component" value="Unassembled WGS sequence"/>
</dbReference>